<dbReference type="SUPFAM" id="SSF55298">
    <property type="entry name" value="YjgF-like"/>
    <property type="match status" value="1"/>
</dbReference>
<dbReference type="PANTHER" id="PTHR11803">
    <property type="entry name" value="2-IMINOBUTANOATE/2-IMINOPROPANOATE DEAMINASE RIDA"/>
    <property type="match status" value="1"/>
</dbReference>
<dbReference type="Proteomes" id="UP000193558">
    <property type="component" value="Unassembled WGS sequence"/>
</dbReference>
<dbReference type="GO" id="GO:0005829">
    <property type="term" value="C:cytosol"/>
    <property type="evidence" value="ECO:0007669"/>
    <property type="project" value="TreeGrafter"/>
</dbReference>
<dbReference type="Pfam" id="PF01042">
    <property type="entry name" value="Ribonuc_L-PSP"/>
    <property type="match status" value="1"/>
</dbReference>
<reference evidence="2 3" key="1">
    <citation type="journal article" date="2017" name="Antonie Van Leeuwenhoek">
        <title>Phylogenomic resolution of the bacterial genus Pantoea and its relationship with Erwinia and Tatumella.</title>
        <authorList>
            <person name="Palmer M."/>
            <person name="Steenkamp E.T."/>
            <person name="Coetzee M.P."/>
            <person name="Chan W.Y."/>
            <person name="van Zyl E."/>
            <person name="De Maayer P."/>
            <person name="Coutinho T.A."/>
            <person name="Blom J."/>
            <person name="Smits T.H."/>
            <person name="Duffy B."/>
            <person name="Venter S.N."/>
        </authorList>
    </citation>
    <scope>NUCLEOTIDE SEQUENCE [LARGE SCALE GENOMIC DNA]</scope>
    <source>
        <strain evidence="2 3">LMG 26275</strain>
    </source>
</reference>
<dbReference type="FunFam" id="3.30.1330.40:FF:000001">
    <property type="entry name" value="L-PSP family endoribonuclease"/>
    <property type="match status" value="1"/>
</dbReference>
<dbReference type="OrthoDB" id="9808943at2"/>
<accession>A0A1X1D4E3</accession>
<evidence type="ECO:0000313" key="3">
    <source>
        <dbReference type="Proteomes" id="UP000193558"/>
    </source>
</evidence>
<comment type="caution">
    <text evidence="2">The sequence shown here is derived from an EMBL/GenBank/DDBJ whole genome shotgun (WGS) entry which is preliminary data.</text>
</comment>
<name>A0A1X1D4E3_9GAMM</name>
<protein>
    <submittedName>
        <fullName evidence="2">Enamine deaminase RidA</fullName>
    </submittedName>
</protein>
<dbReference type="PANTHER" id="PTHR11803:SF39">
    <property type="entry name" value="2-IMINOBUTANOATE_2-IMINOPROPANOATE DEAMINASE"/>
    <property type="match status" value="1"/>
</dbReference>
<organism evidence="2 3">
    <name type="scientific">Pantoea rwandensis</name>
    <dbReference type="NCBI Taxonomy" id="1076550"/>
    <lineage>
        <taxon>Bacteria</taxon>
        <taxon>Pseudomonadati</taxon>
        <taxon>Pseudomonadota</taxon>
        <taxon>Gammaproteobacteria</taxon>
        <taxon>Enterobacterales</taxon>
        <taxon>Erwiniaceae</taxon>
        <taxon>Pantoea</taxon>
    </lineage>
</organism>
<dbReference type="RefSeq" id="WP_084931084.1">
    <property type="nucleotide sequence ID" value="NZ_MLFR01000001.1"/>
</dbReference>
<sequence>MKRYTSPMPYPFARAVEANGFLFLSGQVAMNAQGEPVPGTIEEQTRLIMKNISETLEVCGSSLDRLVKVTVWISDMAHFSAFNEIYRTYFPEGFPARSTVVSQLAYGLDVEMEVQALA</sequence>
<dbReference type="Gene3D" id="3.30.1330.40">
    <property type="entry name" value="RutC-like"/>
    <property type="match status" value="1"/>
</dbReference>
<comment type="similarity">
    <text evidence="1">Belongs to the RutC family.</text>
</comment>
<dbReference type="CDD" id="cd00448">
    <property type="entry name" value="YjgF_YER057c_UK114_family"/>
    <property type="match status" value="1"/>
</dbReference>
<dbReference type="InterPro" id="IPR035959">
    <property type="entry name" value="RutC-like_sf"/>
</dbReference>
<dbReference type="GO" id="GO:0019239">
    <property type="term" value="F:deaminase activity"/>
    <property type="evidence" value="ECO:0007669"/>
    <property type="project" value="TreeGrafter"/>
</dbReference>
<dbReference type="EMBL" id="MLFR01000001">
    <property type="protein sequence ID" value="ORM71514.1"/>
    <property type="molecule type" value="Genomic_DNA"/>
</dbReference>
<evidence type="ECO:0000313" key="2">
    <source>
        <dbReference type="EMBL" id="ORM71514.1"/>
    </source>
</evidence>
<dbReference type="InterPro" id="IPR006175">
    <property type="entry name" value="YjgF/YER057c/UK114"/>
</dbReference>
<dbReference type="AlphaFoldDB" id="A0A1X1D4E3"/>
<gene>
    <name evidence="2" type="ORF">HA51_00050</name>
</gene>
<evidence type="ECO:0000256" key="1">
    <source>
        <dbReference type="ARBA" id="ARBA00010552"/>
    </source>
</evidence>
<proteinExistence type="inferred from homology"/>